<keyword evidence="7" id="KW-0315">Glutamine amidotransferase</keyword>
<dbReference type="InterPro" id="IPR051786">
    <property type="entry name" value="ASN_synthetase/amidase"/>
</dbReference>
<dbReference type="InterPro" id="IPR029055">
    <property type="entry name" value="Ntn_hydrolases_N"/>
</dbReference>
<name>A0A387HC32_9ACTN</name>
<dbReference type="Gene3D" id="3.60.20.10">
    <property type="entry name" value="Glutamine Phosphoribosylpyrophosphate, subunit 1, domain 1"/>
    <property type="match status" value="1"/>
</dbReference>
<dbReference type="NCBIfam" id="TIGR01536">
    <property type="entry name" value="asn_synth_AEB"/>
    <property type="match status" value="1"/>
</dbReference>
<dbReference type="CDD" id="cd00712">
    <property type="entry name" value="AsnB"/>
    <property type="match status" value="1"/>
</dbReference>
<keyword evidence="6" id="KW-0028">Amino-acid biosynthesis</keyword>
<dbReference type="Proteomes" id="UP000271554">
    <property type="component" value="Chromosome"/>
</dbReference>
<evidence type="ECO:0000313" key="11">
    <source>
        <dbReference type="Proteomes" id="UP000271554"/>
    </source>
</evidence>
<comment type="similarity">
    <text evidence="2">Belongs to the asparagine synthetase family.</text>
</comment>
<evidence type="ECO:0000256" key="1">
    <source>
        <dbReference type="ARBA" id="ARBA00005187"/>
    </source>
</evidence>
<evidence type="ECO:0000256" key="3">
    <source>
        <dbReference type="ARBA" id="ARBA00012737"/>
    </source>
</evidence>
<evidence type="ECO:0000256" key="5">
    <source>
        <dbReference type="ARBA" id="ARBA00022840"/>
    </source>
</evidence>
<dbReference type="EMBL" id="CP032698">
    <property type="protein sequence ID" value="AYG79803.1"/>
    <property type="molecule type" value="Genomic_DNA"/>
</dbReference>
<keyword evidence="5" id="KW-0067">ATP-binding</keyword>
<accession>A0A387HC32</accession>
<dbReference type="Pfam" id="PF13537">
    <property type="entry name" value="GATase_7"/>
    <property type="match status" value="1"/>
</dbReference>
<comment type="pathway">
    <text evidence="1">Amino-acid biosynthesis; L-asparagine biosynthesis; L-asparagine from L-aspartate (L-Gln route): step 1/1.</text>
</comment>
<dbReference type="CDD" id="cd01991">
    <property type="entry name" value="Asn_synthase_B_C"/>
    <property type="match status" value="1"/>
</dbReference>
<dbReference type="PANTHER" id="PTHR43284">
    <property type="entry name" value="ASPARAGINE SYNTHETASE (GLUTAMINE-HYDROLYZING)"/>
    <property type="match status" value="1"/>
</dbReference>
<keyword evidence="11" id="KW-1185">Reference proteome</keyword>
<keyword evidence="10" id="KW-0436">Ligase</keyword>
<dbReference type="InterPro" id="IPR033738">
    <property type="entry name" value="AsnB_N"/>
</dbReference>
<organism evidence="10 11">
    <name type="scientific">Streptomyces hundungensis</name>
    <dbReference type="NCBI Taxonomy" id="1077946"/>
    <lineage>
        <taxon>Bacteria</taxon>
        <taxon>Bacillati</taxon>
        <taxon>Actinomycetota</taxon>
        <taxon>Actinomycetes</taxon>
        <taxon>Kitasatosporales</taxon>
        <taxon>Streptomycetaceae</taxon>
        <taxon>Streptomyces</taxon>
    </lineage>
</organism>
<dbReference type="PANTHER" id="PTHR43284:SF1">
    <property type="entry name" value="ASPARAGINE SYNTHETASE"/>
    <property type="match status" value="1"/>
</dbReference>
<protein>
    <recommendedName>
        <fullName evidence="3">asparagine synthase (glutamine-hydrolyzing)</fullName>
        <ecNumber evidence="3">6.3.5.4</ecNumber>
    </recommendedName>
</protein>
<dbReference type="EC" id="6.3.5.4" evidence="3"/>
<evidence type="ECO:0000256" key="7">
    <source>
        <dbReference type="ARBA" id="ARBA00022962"/>
    </source>
</evidence>
<keyword evidence="6" id="KW-0061">Asparagine biosynthesis</keyword>
<dbReference type="Pfam" id="PF00733">
    <property type="entry name" value="Asn_synthase"/>
    <property type="match status" value="1"/>
</dbReference>
<dbReference type="AlphaFoldDB" id="A0A387HC32"/>
<dbReference type="GO" id="GO:0005524">
    <property type="term" value="F:ATP binding"/>
    <property type="evidence" value="ECO:0007669"/>
    <property type="project" value="UniProtKB-KW"/>
</dbReference>
<proteinExistence type="inferred from homology"/>
<reference evidence="10 11" key="1">
    <citation type="submission" date="2018-10" db="EMBL/GenBank/DDBJ databases">
        <title>Relationship between Morphology and Antimicrobial Activity in Streptomyces.</title>
        <authorList>
            <person name="Kang H.J."/>
            <person name="Kim S.B."/>
        </authorList>
    </citation>
    <scope>NUCLEOTIDE SEQUENCE [LARGE SCALE GENOMIC DNA]</scope>
    <source>
        <strain evidence="10 11">BH38</strain>
    </source>
</reference>
<dbReference type="InterPro" id="IPR017932">
    <property type="entry name" value="GATase_2_dom"/>
</dbReference>
<dbReference type="GO" id="GO:0006529">
    <property type="term" value="P:asparagine biosynthetic process"/>
    <property type="evidence" value="ECO:0007669"/>
    <property type="project" value="UniProtKB-KW"/>
</dbReference>
<evidence type="ECO:0000256" key="6">
    <source>
        <dbReference type="ARBA" id="ARBA00022888"/>
    </source>
</evidence>
<dbReference type="GO" id="GO:0004066">
    <property type="term" value="F:asparagine synthase (glutamine-hydrolyzing) activity"/>
    <property type="evidence" value="ECO:0007669"/>
    <property type="project" value="UniProtKB-EC"/>
</dbReference>
<dbReference type="PROSITE" id="PS51278">
    <property type="entry name" value="GATASE_TYPE_2"/>
    <property type="match status" value="1"/>
</dbReference>
<dbReference type="Gene3D" id="3.40.50.620">
    <property type="entry name" value="HUPs"/>
    <property type="match status" value="1"/>
</dbReference>
<sequence>MLTPAADELLRDLACTLAHRGPDDQRLLREDQVGLAFTRLSLVDPEGGGQPLVSEDGSVVLIANGEVYNHRELAASLPPGARFKTRSDCEVLLHLYQRDGLNFLDRVNGMFAVVLWDRKQNKLLFCRDRFGIKPLFYHRDRERIVFASEIKALFTDPATPRRLDWSGALADYGMSSTPAFIHEPVNTWFEGIELAPAATVMEIDLKDGATREHRYWSLPGAAADSDASDEEYIERYRDLLAASVQDCAMADAELGLFLSGGIDSSAVAALAGQSGLRTFSVLTGATVLNGDAEWSHRAAHMLGVPNEQILFDGDRVPGIEEWKNLLWLTETPLCSPEQFYKYELHRHARLRHPEIKGMLLGAASDEFNGGYSLNYTGEGGNWSDFITNIGALARRKALDSRPQLASWWQMSDLPLLKDEAAHAGLGVDAPDPYDAFIAWKYRSLQQYNVWHEDRTAAGNSVEARVPFLDHRLVELVASIPAARRENLLWDKRILRRAMVGILPEELINRPKVPFFHGEGQRHTYRTFTRMLAQGGDALLEEAFSSERARQFIHQDGVRESLRRLERDPENGSVEHLLRLVNLGLLERMTADLPAPPSAAFSAATPEPVTFEYGDWDESEGQIRALTMPRPPVDPAAVYALRDDTLLACVPAQPGIWYLLVDGACEFVLSEDEEPGLTALLRSLDGETSLEKVLAGNGHTLAELKPLLEEVLDLGLVVEAAPKGADRV</sequence>
<evidence type="ECO:0000256" key="4">
    <source>
        <dbReference type="ARBA" id="ARBA00022741"/>
    </source>
</evidence>
<evidence type="ECO:0000259" key="9">
    <source>
        <dbReference type="PROSITE" id="PS51278"/>
    </source>
</evidence>
<dbReference type="InterPro" id="IPR006426">
    <property type="entry name" value="Asn_synth_AEB"/>
</dbReference>
<evidence type="ECO:0000256" key="2">
    <source>
        <dbReference type="ARBA" id="ARBA00005752"/>
    </source>
</evidence>
<dbReference type="SUPFAM" id="SSF56235">
    <property type="entry name" value="N-terminal nucleophile aminohydrolases (Ntn hydrolases)"/>
    <property type="match status" value="1"/>
</dbReference>
<evidence type="ECO:0000256" key="8">
    <source>
        <dbReference type="ARBA" id="ARBA00048741"/>
    </source>
</evidence>
<dbReference type="InterPro" id="IPR001962">
    <property type="entry name" value="Asn_synthase"/>
</dbReference>
<dbReference type="InterPro" id="IPR014729">
    <property type="entry name" value="Rossmann-like_a/b/a_fold"/>
</dbReference>
<feature type="domain" description="Glutamine amidotransferase type-2" evidence="9">
    <location>
        <begin position="1"/>
        <end position="206"/>
    </location>
</feature>
<evidence type="ECO:0000313" key="10">
    <source>
        <dbReference type="EMBL" id="AYG79803.1"/>
    </source>
</evidence>
<comment type="catalytic activity">
    <reaction evidence="8">
        <text>L-aspartate + L-glutamine + ATP + H2O = L-asparagine + L-glutamate + AMP + diphosphate + H(+)</text>
        <dbReference type="Rhea" id="RHEA:12228"/>
        <dbReference type="ChEBI" id="CHEBI:15377"/>
        <dbReference type="ChEBI" id="CHEBI:15378"/>
        <dbReference type="ChEBI" id="CHEBI:29985"/>
        <dbReference type="ChEBI" id="CHEBI:29991"/>
        <dbReference type="ChEBI" id="CHEBI:30616"/>
        <dbReference type="ChEBI" id="CHEBI:33019"/>
        <dbReference type="ChEBI" id="CHEBI:58048"/>
        <dbReference type="ChEBI" id="CHEBI:58359"/>
        <dbReference type="ChEBI" id="CHEBI:456215"/>
        <dbReference type="EC" id="6.3.5.4"/>
    </reaction>
</comment>
<keyword evidence="4" id="KW-0547">Nucleotide-binding</keyword>
<dbReference type="SUPFAM" id="SSF52402">
    <property type="entry name" value="Adenine nucleotide alpha hydrolases-like"/>
    <property type="match status" value="1"/>
</dbReference>
<dbReference type="KEGG" id="shun:DWB77_01921"/>
<dbReference type="GO" id="GO:0005829">
    <property type="term" value="C:cytosol"/>
    <property type="evidence" value="ECO:0007669"/>
    <property type="project" value="TreeGrafter"/>
</dbReference>
<gene>
    <name evidence="10" type="primary">asnH</name>
    <name evidence="10" type="ORF">DWB77_01921</name>
</gene>